<sequence>MIELQQVTKTYGKKHNVFTALHNITLAIPDGASVAILGKSGSGKSTLMHAMSGLDRPQKGRVFVGGRNILKLKPRQVDQFRANEIGFIFQSFFVEGNESVFDNVSLPLEIAHVPYGERAGKIDAALRAVDLYEKRKSRARDLSGGQKQRLAIARAIVNEPQIIFADEPTGNLDSETGARVEKLLFGYNKTKGVTLVIVTHDNDLANKCDYQISIKDGRIQHSTVPAGGAKETKPVPKKVRATRNYV</sequence>
<organism evidence="5 6">
    <name type="scientific">Candidatus Southlakia epibionticum</name>
    <dbReference type="NCBI Taxonomy" id="3043284"/>
    <lineage>
        <taxon>Bacteria</taxon>
        <taxon>Candidatus Saccharimonadota</taxon>
        <taxon>Candidatus Saccharimonadia</taxon>
        <taxon>Candidatus Saccharimonadales</taxon>
        <taxon>Candidatus Saccharimonadaceae</taxon>
        <taxon>Candidatus Southlakia</taxon>
    </lineage>
</organism>
<dbReference type="SMART" id="SM00382">
    <property type="entry name" value="AAA"/>
    <property type="match status" value="1"/>
</dbReference>
<dbReference type="InterPro" id="IPR003593">
    <property type="entry name" value="AAA+_ATPase"/>
</dbReference>
<dbReference type="InterPro" id="IPR003439">
    <property type="entry name" value="ABC_transporter-like_ATP-bd"/>
</dbReference>
<dbReference type="GO" id="GO:0005524">
    <property type="term" value="F:ATP binding"/>
    <property type="evidence" value="ECO:0007669"/>
    <property type="project" value="UniProtKB-KW"/>
</dbReference>
<dbReference type="RefSeq" id="WP_376753920.1">
    <property type="nucleotide sequence ID" value="NZ_CP124550.1"/>
</dbReference>
<keyword evidence="1" id="KW-0813">Transport</keyword>
<evidence type="ECO:0000256" key="1">
    <source>
        <dbReference type="ARBA" id="ARBA00022448"/>
    </source>
</evidence>
<dbReference type="Gene3D" id="3.40.50.300">
    <property type="entry name" value="P-loop containing nucleotide triphosphate hydrolases"/>
    <property type="match status" value="1"/>
</dbReference>
<dbReference type="CDD" id="cd03255">
    <property type="entry name" value="ABC_MJ0796_LolCDE_FtsE"/>
    <property type="match status" value="1"/>
</dbReference>
<gene>
    <name evidence="5" type="ORF">SEML1_0794</name>
</gene>
<dbReference type="PANTHER" id="PTHR24220:SF86">
    <property type="entry name" value="ABC TRANSPORTER ABCH.1"/>
    <property type="match status" value="1"/>
</dbReference>
<accession>A0ABY8WWS8</accession>
<dbReference type="PANTHER" id="PTHR24220">
    <property type="entry name" value="IMPORT ATP-BINDING PROTEIN"/>
    <property type="match status" value="1"/>
</dbReference>
<proteinExistence type="predicted"/>
<keyword evidence="6" id="KW-1185">Reference proteome</keyword>
<evidence type="ECO:0000313" key="5">
    <source>
        <dbReference type="EMBL" id="WIO46391.1"/>
    </source>
</evidence>
<dbReference type="InterPro" id="IPR017871">
    <property type="entry name" value="ABC_transporter-like_CS"/>
</dbReference>
<dbReference type="Proteomes" id="UP001177295">
    <property type="component" value="Chromosome"/>
</dbReference>
<dbReference type="InterPro" id="IPR017911">
    <property type="entry name" value="MacB-like_ATP-bd"/>
</dbReference>
<feature type="domain" description="ABC transporter" evidence="4">
    <location>
        <begin position="2"/>
        <end position="241"/>
    </location>
</feature>
<dbReference type="Pfam" id="PF00005">
    <property type="entry name" value="ABC_tran"/>
    <property type="match status" value="1"/>
</dbReference>
<dbReference type="InterPro" id="IPR015854">
    <property type="entry name" value="ABC_transpr_LolD-like"/>
</dbReference>
<protein>
    <submittedName>
        <fullName evidence="5">ABC transporter ATP-binding protein</fullName>
    </submittedName>
</protein>
<keyword evidence="3 5" id="KW-0067">ATP-binding</keyword>
<evidence type="ECO:0000259" key="4">
    <source>
        <dbReference type="PROSITE" id="PS50893"/>
    </source>
</evidence>
<evidence type="ECO:0000256" key="3">
    <source>
        <dbReference type="ARBA" id="ARBA00022840"/>
    </source>
</evidence>
<reference evidence="5 6" key="1">
    <citation type="journal article" date="2023" name="Cell">
        <title>Genetic manipulation of Patescibacteria provides mechanistic insights into microbial dark matter and the epibiotic lifestyle.</title>
        <authorList>
            <person name="Wang Y."/>
            <person name="Gallagher L.A."/>
            <person name="Andrade P.A."/>
            <person name="Liu A."/>
            <person name="Humphreys I.R."/>
            <person name="Turkarslan S."/>
            <person name="Cutler K.J."/>
            <person name="Arrieta-Ortiz M.L."/>
            <person name="Li Y."/>
            <person name="Radey M.C."/>
            <person name="McLean J.S."/>
            <person name="Cong Q."/>
            <person name="Baker D."/>
            <person name="Baliga N.S."/>
            <person name="Peterson S.B."/>
            <person name="Mougous J.D."/>
        </authorList>
    </citation>
    <scope>NUCLEOTIDE SEQUENCE [LARGE SCALE GENOMIC DNA]</scope>
    <source>
        <strain evidence="5 6">ML1</strain>
    </source>
</reference>
<dbReference type="PROSITE" id="PS50893">
    <property type="entry name" value="ABC_TRANSPORTER_2"/>
    <property type="match status" value="1"/>
</dbReference>
<name>A0ABY8WWS8_9BACT</name>
<dbReference type="EMBL" id="CP124550">
    <property type="protein sequence ID" value="WIO46391.1"/>
    <property type="molecule type" value="Genomic_DNA"/>
</dbReference>
<evidence type="ECO:0000313" key="6">
    <source>
        <dbReference type="Proteomes" id="UP001177295"/>
    </source>
</evidence>
<dbReference type="InterPro" id="IPR027417">
    <property type="entry name" value="P-loop_NTPase"/>
</dbReference>
<keyword evidence="2" id="KW-0547">Nucleotide-binding</keyword>
<dbReference type="SUPFAM" id="SSF52540">
    <property type="entry name" value="P-loop containing nucleoside triphosphate hydrolases"/>
    <property type="match status" value="1"/>
</dbReference>
<evidence type="ECO:0000256" key="2">
    <source>
        <dbReference type="ARBA" id="ARBA00022741"/>
    </source>
</evidence>
<dbReference type="PROSITE" id="PS00211">
    <property type="entry name" value="ABC_TRANSPORTER_1"/>
    <property type="match status" value="1"/>
</dbReference>